<proteinExistence type="predicted"/>
<sequence length="102" mass="11735">YGMRTLNNLQDGLQCWIPPEVTKSVRLGKELLVEGMDVTVMFVDLQNFTKTAEDFDISFFLYEIELPTTTLFEIILTTSIELPISRTTIDMETIMINLILQI</sequence>
<feature type="non-terminal residue" evidence="1">
    <location>
        <position position="1"/>
    </location>
</feature>
<accession>X1D4U0</accession>
<name>X1D4U0_9ZZZZ</name>
<organism evidence="1">
    <name type="scientific">marine sediment metagenome</name>
    <dbReference type="NCBI Taxonomy" id="412755"/>
    <lineage>
        <taxon>unclassified sequences</taxon>
        <taxon>metagenomes</taxon>
        <taxon>ecological metagenomes</taxon>
    </lineage>
</organism>
<dbReference type="AlphaFoldDB" id="X1D4U0"/>
<comment type="caution">
    <text evidence="1">The sequence shown here is derived from an EMBL/GenBank/DDBJ whole genome shotgun (WGS) entry which is preliminary data.</text>
</comment>
<protein>
    <recommendedName>
        <fullName evidence="2">Guanylate cyclase domain-containing protein</fullName>
    </recommendedName>
</protein>
<dbReference type="EMBL" id="BART01030200">
    <property type="protein sequence ID" value="GAH15232.1"/>
    <property type="molecule type" value="Genomic_DNA"/>
</dbReference>
<gene>
    <name evidence="1" type="ORF">S01H4_52793</name>
</gene>
<evidence type="ECO:0000313" key="1">
    <source>
        <dbReference type="EMBL" id="GAH15232.1"/>
    </source>
</evidence>
<reference evidence="1" key="1">
    <citation type="journal article" date="2014" name="Front. Microbiol.">
        <title>High frequency of phylogenetically diverse reductive dehalogenase-homologous genes in deep subseafloor sedimentary metagenomes.</title>
        <authorList>
            <person name="Kawai M."/>
            <person name="Futagami T."/>
            <person name="Toyoda A."/>
            <person name="Takaki Y."/>
            <person name="Nishi S."/>
            <person name="Hori S."/>
            <person name="Arai W."/>
            <person name="Tsubouchi T."/>
            <person name="Morono Y."/>
            <person name="Uchiyama I."/>
            <person name="Ito T."/>
            <person name="Fujiyama A."/>
            <person name="Inagaki F."/>
            <person name="Takami H."/>
        </authorList>
    </citation>
    <scope>NUCLEOTIDE SEQUENCE</scope>
    <source>
        <strain evidence="1">Expedition CK06-06</strain>
    </source>
</reference>
<evidence type="ECO:0008006" key="2">
    <source>
        <dbReference type="Google" id="ProtNLM"/>
    </source>
</evidence>